<evidence type="ECO:0008006" key="5">
    <source>
        <dbReference type="Google" id="ProtNLM"/>
    </source>
</evidence>
<reference evidence="3 4" key="1">
    <citation type="submission" date="2018-11" db="EMBL/GenBank/DDBJ databases">
        <title>Cryobacterium sp. nov., isolated from rhizosphere soil of lettuce.</title>
        <authorList>
            <person name="Wang Y."/>
        </authorList>
    </citation>
    <scope>NUCLEOTIDE SEQUENCE [LARGE SCALE GENOMIC DNA]</scope>
    <source>
        <strain evidence="3 4">NEAU-85</strain>
    </source>
</reference>
<feature type="transmembrane region" description="Helical" evidence="2">
    <location>
        <begin position="91"/>
        <end position="113"/>
    </location>
</feature>
<evidence type="ECO:0000256" key="1">
    <source>
        <dbReference type="SAM" id="MobiDB-lite"/>
    </source>
</evidence>
<dbReference type="Proteomes" id="UP000279859">
    <property type="component" value="Unassembled WGS sequence"/>
</dbReference>
<evidence type="ECO:0000256" key="2">
    <source>
        <dbReference type="SAM" id="Phobius"/>
    </source>
</evidence>
<sequence>MRVSIPEQPFGSRPNADESIPVHDPGEPRGEMPVSPETAAEPEPVQTQVVVRRSPRYNHFMILGAIVGALVALILTFAFPANPTYDRGQVFGYLLLVGVAIGVGLGALVALILDRIVGRKGTSVIADWVETTPGDETGTRKDGDA</sequence>
<proteinExistence type="predicted"/>
<protein>
    <recommendedName>
        <fullName evidence="5">Potassium transporter Trk</fullName>
    </recommendedName>
</protein>
<comment type="caution">
    <text evidence="3">The sequence shown here is derived from an EMBL/GenBank/DDBJ whole genome shotgun (WGS) entry which is preliminary data.</text>
</comment>
<feature type="region of interest" description="Disordered" evidence="1">
    <location>
        <begin position="1"/>
        <end position="47"/>
    </location>
</feature>
<feature type="compositionally biased region" description="Basic and acidic residues" evidence="1">
    <location>
        <begin position="20"/>
        <end position="30"/>
    </location>
</feature>
<keyword evidence="2" id="KW-1133">Transmembrane helix</keyword>
<keyword evidence="2" id="KW-0812">Transmembrane</keyword>
<evidence type="ECO:0000313" key="3">
    <source>
        <dbReference type="EMBL" id="RNE67336.1"/>
    </source>
</evidence>
<name>A0A3M8LP79_9MICO</name>
<keyword evidence="2" id="KW-0472">Membrane</keyword>
<gene>
    <name evidence="3" type="ORF">EEJ31_00715</name>
</gene>
<evidence type="ECO:0000313" key="4">
    <source>
        <dbReference type="Proteomes" id="UP000279859"/>
    </source>
</evidence>
<accession>A0A3M8LP79</accession>
<feature type="transmembrane region" description="Helical" evidence="2">
    <location>
        <begin position="60"/>
        <end position="79"/>
    </location>
</feature>
<organism evidence="3 4">
    <name type="scientific">Cryobacterium tepidiphilum</name>
    <dbReference type="NCBI Taxonomy" id="2486026"/>
    <lineage>
        <taxon>Bacteria</taxon>
        <taxon>Bacillati</taxon>
        <taxon>Actinomycetota</taxon>
        <taxon>Actinomycetes</taxon>
        <taxon>Micrococcales</taxon>
        <taxon>Microbacteriaceae</taxon>
        <taxon>Cryobacterium</taxon>
    </lineage>
</organism>
<keyword evidence="4" id="KW-1185">Reference proteome</keyword>
<dbReference type="AlphaFoldDB" id="A0A3M8LP79"/>
<dbReference type="EMBL" id="RDSR01000001">
    <property type="protein sequence ID" value="RNE67336.1"/>
    <property type="molecule type" value="Genomic_DNA"/>
</dbReference>